<comment type="caution">
    <text evidence="10">The sequence shown here is derived from an EMBL/GenBank/DDBJ whole genome shotgun (WGS) entry which is preliminary data.</text>
</comment>
<dbReference type="PRINTS" id="PR00786">
    <property type="entry name" value="NEPRILYSIN"/>
</dbReference>
<evidence type="ECO:0000256" key="4">
    <source>
        <dbReference type="ARBA" id="ARBA00022801"/>
    </source>
</evidence>
<evidence type="ECO:0000256" key="2">
    <source>
        <dbReference type="ARBA" id="ARBA00022670"/>
    </source>
</evidence>
<keyword evidence="3" id="KW-0479">Metal-binding</keyword>
<dbReference type="PANTHER" id="PTHR11733:SF211">
    <property type="entry name" value="OLIGOPEPTIDASE LIPOPROTEIN M13 FAMILY"/>
    <property type="match status" value="1"/>
</dbReference>
<evidence type="ECO:0000256" key="1">
    <source>
        <dbReference type="ARBA" id="ARBA00001947"/>
    </source>
</evidence>
<dbReference type="Gene3D" id="1.10.1380.10">
    <property type="entry name" value="Neutral endopeptidase , domain2"/>
    <property type="match status" value="1"/>
</dbReference>
<organism evidence="10 11">
    <name type="scientific">Geothrix limicola</name>
    <dbReference type="NCBI Taxonomy" id="2927978"/>
    <lineage>
        <taxon>Bacteria</taxon>
        <taxon>Pseudomonadati</taxon>
        <taxon>Acidobacteriota</taxon>
        <taxon>Holophagae</taxon>
        <taxon>Holophagales</taxon>
        <taxon>Holophagaceae</taxon>
        <taxon>Geothrix</taxon>
    </lineage>
</organism>
<protein>
    <submittedName>
        <fullName evidence="10">Peptidase M13</fullName>
    </submittedName>
</protein>
<dbReference type="SUPFAM" id="SSF55486">
    <property type="entry name" value="Metalloproteases ('zincins'), catalytic domain"/>
    <property type="match status" value="1"/>
</dbReference>
<dbReference type="Pfam" id="PF05649">
    <property type="entry name" value="Peptidase_M13_N"/>
    <property type="match status" value="1"/>
</dbReference>
<feature type="chain" id="PRO_5045750650" evidence="7">
    <location>
        <begin position="20"/>
        <end position="685"/>
    </location>
</feature>
<accession>A0ABQ5QE65</accession>
<keyword evidence="5" id="KW-0862">Zinc</keyword>
<dbReference type="InterPro" id="IPR008753">
    <property type="entry name" value="Peptidase_M13_N"/>
</dbReference>
<dbReference type="RefSeq" id="WP_285573289.1">
    <property type="nucleotide sequence ID" value="NZ_BSDE01000002.1"/>
</dbReference>
<evidence type="ECO:0000256" key="6">
    <source>
        <dbReference type="ARBA" id="ARBA00023049"/>
    </source>
</evidence>
<evidence type="ECO:0000256" key="7">
    <source>
        <dbReference type="SAM" id="SignalP"/>
    </source>
</evidence>
<dbReference type="CDD" id="cd08662">
    <property type="entry name" value="M13"/>
    <property type="match status" value="1"/>
</dbReference>
<keyword evidence="7" id="KW-0732">Signal</keyword>
<feature type="signal peptide" evidence="7">
    <location>
        <begin position="1"/>
        <end position="19"/>
    </location>
</feature>
<evidence type="ECO:0000313" key="11">
    <source>
        <dbReference type="Proteomes" id="UP001165069"/>
    </source>
</evidence>
<keyword evidence="6" id="KW-0482">Metalloprotease</keyword>
<dbReference type="InterPro" id="IPR024079">
    <property type="entry name" value="MetalloPept_cat_dom_sf"/>
</dbReference>
<dbReference type="InterPro" id="IPR042089">
    <property type="entry name" value="Peptidase_M13_dom_2"/>
</dbReference>
<dbReference type="PANTHER" id="PTHR11733">
    <property type="entry name" value="ZINC METALLOPROTEASE FAMILY M13 NEPRILYSIN-RELATED"/>
    <property type="match status" value="1"/>
</dbReference>
<reference evidence="10 11" key="1">
    <citation type="journal article" date="2023" name="Antonie Van Leeuwenhoek">
        <title>Mesoterricola silvestris gen. nov., sp. nov., Mesoterricola sediminis sp. nov., Geothrix oryzae sp. nov., Geothrix edaphica sp. nov., Geothrix rubra sp. nov., and Geothrix limicola sp. nov., six novel members of Acidobacteriota isolated from soils.</title>
        <authorList>
            <person name="Itoh H."/>
            <person name="Sugisawa Y."/>
            <person name="Mise K."/>
            <person name="Xu Z."/>
            <person name="Kuniyasu M."/>
            <person name="Ushijima N."/>
            <person name="Kawano K."/>
            <person name="Kobayashi E."/>
            <person name="Shiratori Y."/>
            <person name="Masuda Y."/>
            <person name="Senoo K."/>
        </authorList>
    </citation>
    <scope>NUCLEOTIDE SEQUENCE [LARGE SCALE GENOMIC DNA]</scope>
    <source>
        <strain evidence="10 11">Red804</strain>
    </source>
</reference>
<dbReference type="EMBL" id="BSDE01000002">
    <property type="protein sequence ID" value="GLH72957.1"/>
    <property type="molecule type" value="Genomic_DNA"/>
</dbReference>
<evidence type="ECO:0000256" key="3">
    <source>
        <dbReference type="ARBA" id="ARBA00022723"/>
    </source>
</evidence>
<keyword evidence="11" id="KW-1185">Reference proteome</keyword>
<keyword evidence="4" id="KW-0378">Hydrolase</keyword>
<dbReference type="InterPro" id="IPR018497">
    <property type="entry name" value="Peptidase_M13_C"/>
</dbReference>
<feature type="domain" description="Peptidase M13 N-terminal" evidence="9">
    <location>
        <begin position="43"/>
        <end position="430"/>
    </location>
</feature>
<sequence length="685" mass="75433">MRPHLTPLALCLTLPALVAATPKQGAPQVRGLDLAGMDRTVAPGDDFFGYTNGTWVKHTEIPADLGGFGAGNMVMDLTDKRTAELIRAAAASKAPAGSDLRKIGDYFTSFMDEKAIEAKGMGPLQPALKAIGAIQDRKDLARYLGTTLQADVDVLNATNYYTANIFGLWVAQDLDEPTRYAPFLLQGGLGLPERSYYLDPSEGMARIRTAYQAHLAAMLKLAGLDDSEKRAVAVMDLETRMAKVHAGREESGDVLKGNNHWSRAEFATKAPGLDWETFFTAAELKQPQTFVVWQPAAFTGLSALTAEVPLATWKDYLVFHAIQRRARVLPKAVGDQSFAFYGKVLSGTSQPRERWKTAVAFTNQALGEVVGKAYVAKYFSPSEKARAQKMVANLLAAFRKRIEHLDWMSPATKEKALAKLATLKVGVGYPDRWRDYSGLSVVAGDAYGNAERADRFEYLRNVKKLGQPIDRTEWVMTPQTVNAVNLPVMNALNFPAAILQPPYFDPKRPMVMDYGSIGAVIGHEISHSFDDSGSLFDATGKLNNWWTPEDLKHFQASADQLVKQFDAYEPFPGLHINGRQTLGENIADVAGLAAAYDAYRISLGGKPAPMVAGFTGDQQFFISFGQSWRQKTREPQLRQRILTDGHAPAEFRPSTVRNLDAWYAAFSVKPGQKLYLAPADRVKVW</sequence>
<comment type="cofactor">
    <cofactor evidence="1">
        <name>Zn(2+)</name>
        <dbReference type="ChEBI" id="CHEBI:29105"/>
    </cofactor>
</comment>
<name>A0ABQ5QE65_9BACT</name>
<feature type="domain" description="Peptidase M13 C-terminal" evidence="8">
    <location>
        <begin position="482"/>
        <end position="682"/>
    </location>
</feature>
<dbReference type="Gene3D" id="3.40.390.10">
    <property type="entry name" value="Collagenase (Catalytic Domain)"/>
    <property type="match status" value="1"/>
</dbReference>
<dbReference type="Proteomes" id="UP001165069">
    <property type="component" value="Unassembled WGS sequence"/>
</dbReference>
<evidence type="ECO:0000256" key="5">
    <source>
        <dbReference type="ARBA" id="ARBA00022833"/>
    </source>
</evidence>
<dbReference type="InterPro" id="IPR000718">
    <property type="entry name" value="Peptidase_M13"/>
</dbReference>
<gene>
    <name evidence="10" type="ORF">GETHLI_14590</name>
</gene>
<evidence type="ECO:0000259" key="8">
    <source>
        <dbReference type="Pfam" id="PF01431"/>
    </source>
</evidence>
<keyword evidence="2" id="KW-0645">Protease</keyword>
<dbReference type="PROSITE" id="PS51885">
    <property type="entry name" value="NEPRILYSIN"/>
    <property type="match status" value="1"/>
</dbReference>
<evidence type="ECO:0000259" key="9">
    <source>
        <dbReference type="Pfam" id="PF05649"/>
    </source>
</evidence>
<dbReference type="Pfam" id="PF01431">
    <property type="entry name" value="Peptidase_M13"/>
    <property type="match status" value="1"/>
</dbReference>
<evidence type="ECO:0000313" key="10">
    <source>
        <dbReference type="EMBL" id="GLH72957.1"/>
    </source>
</evidence>
<proteinExistence type="predicted"/>